<keyword evidence="1" id="KW-0175">Coiled coil</keyword>
<evidence type="ECO:0000313" key="3">
    <source>
        <dbReference type="EMBL" id="KAF0133776.1"/>
    </source>
</evidence>
<gene>
    <name evidence="3" type="ORF">FD145_1092</name>
</gene>
<accession>A0A833L0R3</accession>
<evidence type="ECO:0000313" key="4">
    <source>
        <dbReference type="Proteomes" id="UP000488506"/>
    </source>
</evidence>
<dbReference type="AlphaFoldDB" id="A0A833L0R3"/>
<organism evidence="3 4">
    <name type="scientific">Candidatus Saganbacteria bacterium</name>
    <dbReference type="NCBI Taxonomy" id="2575572"/>
    <lineage>
        <taxon>Bacteria</taxon>
        <taxon>Bacillati</taxon>
        <taxon>Saganbacteria</taxon>
    </lineage>
</organism>
<dbReference type="Proteomes" id="UP000488506">
    <property type="component" value="Unassembled WGS sequence"/>
</dbReference>
<sequence>MKRVIGLCLVFVFCFSLLAEGSLADDTAKIKAYIGNLETKLTQAKAAGDKNRVAKLIVLIEEQKARLAQAGESVSAAEEDKLSDLKEETNLALKDLKEQVDKVKNDNKDARLGATIFFRWQNADNGSTPNNFDVDRAYIDVKKQLDGGASGRVTLDVKRITGTTSGNLFDYLKYAYVEMPLNVSAVQFIPFDLTAKVGLQHTAWIDWADKIMDQRYIYKGLIDNEGVMSSSDFGVAALGKVAIAGLPEIEYQGTLLNGSGYATNEINKQKDVSLRLSSTVYGAREMGKVIVGALANVKSFWTDDPDGATRQIDLLAAWKADSGVVYAEYLKGTKISGYSAGGKYMFLPGTWAFARATNYDPDTTKASNEINRNFYGLTYDWSKDVKLAADIQTAQTGNGAVSSTFYLHSLVSM</sequence>
<evidence type="ECO:0008006" key="5">
    <source>
        <dbReference type="Google" id="ProtNLM"/>
    </source>
</evidence>
<protein>
    <recommendedName>
        <fullName evidence="5">Porin</fullName>
    </recommendedName>
</protein>
<name>A0A833L0R3_UNCSA</name>
<evidence type="ECO:0000256" key="1">
    <source>
        <dbReference type="SAM" id="Coils"/>
    </source>
</evidence>
<evidence type="ECO:0000256" key="2">
    <source>
        <dbReference type="SAM" id="SignalP"/>
    </source>
</evidence>
<feature type="chain" id="PRO_5032569009" description="Porin" evidence="2">
    <location>
        <begin position="25"/>
        <end position="413"/>
    </location>
</feature>
<feature type="signal peptide" evidence="2">
    <location>
        <begin position="1"/>
        <end position="24"/>
    </location>
</feature>
<keyword evidence="2" id="KW-0732">Signal</keyword>
<comment type="caution">
    <text evidence="3">The sequence shown here is derived from an EMBL/GenBank/DDBJ whole genome shotgun (WGS) entry which is preliminary data.</text>
</comment>
<feature type="coiled-coil region" evidence="1">
    <location>
        <begin position="60"/>
        <end position="113"/>
    </location>
</feature>
<dbReference type="EMBL" id="WPAF01000018">
    <property type="protein sequence ID" value="KAF0133776.1"/>
    <property type="molecule type" value="Genomic_DNA"/>
</dbReference>
<dbReference type="SUPFAM" id="SSF56935">
    <property type="entry name" value="Porins"/>
    <property type="match status" value="1"/>
</dbReference>
<reference evidence="3 4" key="1">
    <citation type="submission" date="2019-12" db="EMBL/GenBank/DDBJ databases">
        <authorList>
            <person name="Wolfe R."/>
            <person name="Danczak R."/>
            <person name="Wilkins M."/>
        </authorList>
    </citation>
    <scope>NUCLEOTIDE SEQUENCE [LARGE SCALE GENOMIC DNA]</scope>
    <source>
        <strain evidence="3">X2_MaxBin.013</strain>
    </source>
</reference>
<proteinExistence type="predicted"/>